<evidence type="ECO:0008006" key="7">
    <source>
        <dbReference type="Google" id="ProtNLM"/>
    </source>
</evidence>
<dbReference type="InterPro" id="IPR024964">
    <property type="entry name" value="CTLH/CRA"/>
</dbReference>
<dbReference type="Proteomes" id="UP000887226">
    <property type="component" value="Unassembled WGS sequence"/>
</dbReference>
<dbReference type="SMART" id="SM00757">
    <property type="entry name" value="CRA"/>
    <property type="match status" value="1"/>
</dbReference>
<feature type="domain" description="CTLH" evidence="4">
    <location>
        <begin position="465"/>
        <end position="522"/>
    </location>
</feature>
<feature type="region of interest" description="Disordered" evidence="2">
    <location>
        <begin position="154"/>
        <end position="184"/>
    </location>
</feature>
<dbReference type="SUPFAM" id="SSF49899">
    <property type="entry name" value="Concanavalin A-like lectins/glucanases"/>
    <property type="match status" value="1"/>
</dbReference>
<dbReference type="PANTHER" id="PTHR12864">
    <property type="entry name" value="RAN BINDING PROTEIN 9-RELATED"/>
    <property type="match status" value="1"/>
</dbReference>
<dbReference type="InterPro" id="IPR006595">
    <property type="entry name" value="CTLH_C"/>
</dbReference>
<evidence type="ECO:0000259" key="3">
    <source>
        <dbReference type="PROSITE" id="PS50188"/>
    </source>
</evidence>
<evidence type="ECO:0000256" key="2">
    <source>
        <dbReference type="SAM" id="MobiDB-lite"/>
    </source>
</evidence>
<evidence type="ECO:0000313" key="5">
    <source>
        <dbReference type="EMBL" id="KAG9248564.1"/>
    </source>
</evidence>
<evidence type="ECO:0000259" key="4">
    <source>
        <dbReference type="PROSITE" id="PS50897"/>
    </source>
</evidence>
<dbReference type="EMBL" id="MU253746">
    <property type="protein sequence ID" value="KAG9248564.1"/>
    <property type="molecule type" value="Genomic_DNA"/>
</dbReference>
<dbReference type="AlphaFoldDB" id="A0A9P8CIN0"/>
<dbReference type="PROSITE" id="PS50896">
    <property type="entry name" value="LISH"/>
    <property type="match status" value="1"/>
</dbReference>
<comment type="function">
    <text evidence="1">Involved in the proteasome-dependent degradation of fructose-1,6-bisphosphatase.</text>
</comment>
<feature type="region of interest" description="Disordered" evidence="2">
    <location>
        <begin position="1"/>
        <end position="52"/>
    </location>
</feature>
<dbReference type="InterPro" id="IPR035782">
    <property type="entry name" value="SPRY_RanBP9/10"/>
</dbReference>
<dbReference type="InterPro" id="IPR003877">
    <property type="entry name" value="SPRY_dom"/>
</dbReference>
<dbReference type="OrthoDB" id="25503at2759"/>
<keyword evidence="6" id="KW-1185">Reference proteome</keyword>
<dbReference type="InterPro" id="IPR006594">
    <property type="entry name" value="LisH"/>
</dbReference>
<dbReference type="InterPro" id="IPR013144">
    <property type="entry name" value="CRA_dom"/>
</dbReference>
<sequence length="699" mass="77346">MTSPFHHPSGSAGVPDLSTATGTSNRRRSSYASVVSGAATGPPYPQQSSRNSDFSRLLSHLPDTAHQSVGGYLQHDPRSSSMEYNTNGGSHRRSGPWKTGSQLPSFSSAFGALVNGQRDNRGSHADSFFTPSYLRGSKHVQTLEEAHKAKVLSYKEGQASTSQPGSLSTSASSTSLHTKMAPSHRGMTYDLIEKMPPLEEETLAPLPSKWNVMDKDAGLEVLSEGLEVKFSGSKWTLERDHEASSIRSDHPMPSQCGIYYFEVTVMSRRREDSSIGIGFSAKHVDLTRLPGWEPESWAYHGDDGNTFCCQSTGKIYNEPFTAPDVIGCGVNFRTGSAFFTRNGVQLGIAFREIRGKLYPSIGMKKSGEHIRVNFGQSPFTFDIDSVMEAEKNIIWQQIEATSTAKLAPPLSETELIQSLVLQFLSRDGYVESARALAEELQAEKRALTLDGITAVDGVNVREDEDSVHRQLIRTFILNGEIEKAHQHTDKVYPHVLKSNEGVYFRLRCMRFIEMIRQGAEMAQVPSPAKAARKSNGYYHSDFDDDVINHDMELDDQPSLDKMDIKMEPDEPSVITYNQLLIETLKYGKEIQHEFREDPRREVQKTLAEAFSLMAYADPLGAKKVSHLLDPSGRVSLAEEVNCAILLSLGKSSTAALEQLYQQTTVLLEDLRADGGAGSFVNIDDYVKPDSQNFSSFSSR</sequence>
<proteinExistence type="predicted"/>
<dbReference type="PROSITE" id="PS50897">
    <property type="entry name" value="CTLH"/>
    <property type="match status" value="1"/>
</dbReference>
<dbReference type="Pfam" id="PF00622">
    <property type="entry name" value="SPRY"/>
    <property type="match status" value="1"/>
</dbReference>
<feature type="compositionally biased region" description="Polar residues" evidence="2">
    <location>
        <begin position="79"/>
        <end position="89"/>
    </location>
</feature>
<dbReference type="SMART" id="SM00449">
    <property type="entry name" value="SPRY"/>
    <property type="match status" value="1"/>
</dbReference>
<dbReference type="PROSITE" id="PS50188">
    <property type="entry name" value="B302_SPRY"/>
    <property type="match status" value="1"/>
</dbReference>
<dbReference type="Gene3D" id="2.60.120.920">
    <property type="match status" value="1"/>
</dbReference>
<feature type="domain" description="B30.2/SPRY" evidence="3">
    <location>
        <begin position="188"/>
        <end position="379"/>
    </location>
</feature>
<feature type="compositionally biased region" description="Low complexity" evidence="2">
    <location>
        <begin position="160"/>
        <end position="175"/>
    </location>
</feature>
<dbReference type="Pfam" id="PF10607">
    <property type="entry name" value="CTLH"/>
    <property type="match status" value="1"/>
</dbReference>
<dbReference type="InterPro" id="IPR013320">
    <property type="entry name" value="ConA-like_dom_sf"/>
</dbReference>
<dbReference type="SMART" id="SM00668">
    <property type="entry name" value="CTLH"/>
    <property type="match status" value="1"/>
</dbReference>
<name>A0A9P8CIN0_9HELO</name>
<evidence type="ECO:0000313" key="6">
    <source>
        <dbReference type="Proteomes" id="UP000887226"/>
    </source>
</evidence>
<comment type="caution">
    <text evidence="5">The sequence shown here is derived from an EMBL/GenBank/DDBJ whole genome shotgun (WGS) entry which is preliminary data.</text>
</comment>
<dbReference type="CDD" id="cd12909">
    <property type="entry name" value="SPRY_RanBP9_10"/>
    <property type="match status" value="1"/>
</dbReference>
<dbReference type="InterPro" id="IPR043136">
    <property type="entry name" value="B30.2/SPRY_sf"/>
</dbReference>
<dbReference type="InterPro" id="IPR050618">
    <property type="entry name" value="Ubq-SigPath_Reg"/>
</dbReference>
<protein>
    <recommendedName>
        <fullName evidence="7">Protein SSH4</fullName>
    </recommendedName>
</protein>
<dbReference type="SMART" id="SM00667">
    <property type="entry name" value="LisH"/>
    <property type="match status" value="1"/>
</dbReference>
<organism evidence="5 6">
    <name type="scientific">Calycina marina</name>
    <dbReference type="NCBI Taxonomy" id="1763456"/>
    <lineage>
        <taxon>Eukaryota</taxon>
        <taxon>Fungi</taxon>
        <taxon>Dikarya</taxon>
        <taxon>Ascomycota</taxon>
        <taxon>Pezizomycotina</taxon>
        <taxon>Leotiomycetes</taxon>
        <taxon>Helotiales</taxon>
        <taxon>Pezizellaceae</taxon>
        <taxon>Calycina</taxon>
    </lineage>
</organism>
<reference evidence="5" key="1">
    <citation type="journal article" date="2021" name="IMA Fungus">
        <title>Genomic characterization of three marine fungi, including Emericellopsis atlantica sp. nov. with signatures of a generalist lifestyle and marine biomass degradation.</title>
        <authorList>
            <person name="Hagestad O.C."/>
            <person name="Hou L."/>
            <person name="Andersen J.H."/>
            <person name="Hansen E.H."/>
            <person name="Altermark B."/>
            <person name="Li C."/>
            <person name="Kuhnert E."/>
            <person name="Cox R.J."/>
            <person name="Crous P.W."/>
            <person name="Spatafora J.W."/>
            <person name="Lail K."/>
            <person name="Amirebrahimi M."/>
            <person name="Lipzen A."/>
            <person name="Pangilinan J."/>
            <person name="Andreopoulos W."/>
            <person name="Hayes R.D."/>
            <person name="Ng V."/>
            <person name="Grigoriev I.V."/>
            <person name="Jackson S.A."/>
            <person name="Sutton T.D.S."/>
            <person name="Dobson A.D.W."/>
            <person name="Rama T."/>
        </authorList>
    </citation>
    <scope>NUCLEOTIDE SEQUENCE</scope>
    <source>
        <strain evidence="5">TRa3180A</strain>
    </source>
</reference>
<feature type="region of interest" description="Disordered" evidence="2">
    <location>
        <begin position="65"/>
        <end position="101"/>
    </location>
</feature>
<accession>A0A9P8CIN0</accession>
<evidence type="ECO:0000256" key="1">
    <source>
        <dbReference type="ARBA" id="ARBA00002343"/>
    </source>
</evidence>
<gene>
    <name evidence="5" type="ORF">BJ878DRAFT_487382</name>
</gene>
<dbReference type="InterPro" id="IPR001870">
    <property type="entry name" value="B30.2/SPRY"/>
</dbReference>